<feature type="binding site" evidence="15">
    <location>
        <position position="200"/>
    </location>
    <ligand>
        <name>NADP(+)</name>
        <dbReference type="ChEBI" id="CHEBI:58349"/>
    </ligand>
</feature>
<dbReference type="SUPFAM" id="SSF53927">
    <property type="entry name" value="Cytidine deaminase-like"/>
    <property type="match status" value="1"/>
</dbReference>
<dbReference type="Pfam" id="PF01872">
    <property type="entry name" value="RibD_C"/>
    <property type="match status" value="1"/>
</dbReference>
<evidence type="ECO:0000256" key="4">
    <source>
        <dbReference type="ARBA" id="ARBA00005259"/>
    </source>
</evidence>
<dbReference type="KEGG" id="psym:J1N51_14230"/>
<dbReference type="GO" id="GO:0009231">
    <property type="term" value="P:riboflavin biosynthetic process"/>
    <property type="evidence" value="ECO:0007669"/>
    <property type="project" value="UniProtKB-KW"/>
</dbReference>
<evidence type="ECO:0000256" key="8">
    <source>
        <dbReference type="ARBA" id="ARBA00022801"/>
    </source>
</evidence>
<evidence type="ECO:0000256" key="3">
    <source>
        <dbReference type="ARBA" id="ARBA00004910"/>
    </source>
</evidence>
<evidence type="ECO:0000259" key="17">
    <source>
        <dbReference type="PROSITE" id="PS51747"/>
    </source>
</evidence>
<feature type="binding site" evidence="15">
    <location>
        <position position="188"/>
    </location>
    <ligand>
        <name>substrate</name>
    </ligand>
</feature>
<evidence type="ECO:0000256" key="16">
    <source>
        <dbReference type="PIRSR" id="PIRSR006769-3"/>
    </source>
</evidence>
<reference evidence="18" key="1">
    <citation type="submission" date="2021-03" db="EMBL/GenBank/DDBJ databases">
        <title>Description of Psychrosphaera ytuae sp. nov. isolated from deep sea sediment of South China Sea.</title>
        <authorList>
            <person name="Zhang J."/>
            <person name="Xu X.-D."/>
        </authorList>
    </citation>
    <scope>NUCLEOTIDE SEQUENCE</scope>
    <source>
        <strain evidence="18">MTZ26</strain>
    </source>
</reference>
<dbReference type="EC" id="1.1.1.193" evidence="13"/>
<feature type="binding site" evidence="16">
    <location>
        <position position="79"/>
    </location>
    <ligand>
        <name>Zn(2+)</name>
        <dbReference type="ChEBI" id="CHEBI:29105"/>
        <note>catalytic</note>
    </ligand>
</feature>
<dbReference type="PANTHER" id="PTHR38011:SF7">
    <property type="entry name" value="2,5-DIAMINO-6-RIBOSYLAMINO-4(3H)-PYRIMIDINONE 5'-PHOSPHATE REDUCTASE"/>
    <property type="match status" value="1"/>
</dbReference>
<dbReference type="InterPro" id="IPR024072">
    <property type="entry name" value="DHFR-like_dom_sf"/>
</dbReference>
<feature type="binding site" evidence="15">
    <location>
        <position position="172"/>
    </location>
    <ligand>
        <name>substrate</name>
    </ligand>
</feature>
<comment type="cofactor">
    <cofactor evidence="13 16">
        <name>Zn(2+)</name>
        <dbReference type="ChEBI" id="CHEBI:29105"/>
    </cofactor>
    <text evidence="13 16">Binds 1 zinc ion.</text>
</comment>
<evidence type="ECO:0000256" key="11">
    <source>
        <dbReference type="ARBA" id="ARBA00023002"/>
    </source>
</evidence>
<protein>
    <recommendedName>
        <fullName evidence="13">Riboflavin biosynthesis protein RibD</fullName>
    </recommendedName>
    <domain>
        <recommendedName>
            <fullName evidence="13">Diaminohydroxyphosphoribosylaminopyrimidine deaminase</fullName>
            <shortName evidence="13">DRAP deaminase</shortName>
            <ecNumber evidence="13">3.5.4.26</ecNumber>
        </recommendedName>
        <alternativeName>
            <fullName evidence="13">Riboflavin-specific deaminase</fullName>
        </alternativeName>
    </domain>
    <domain>
        <recommendedName>
            <fullName evidence="13">5-amino-6-(5-phosphoribosylamino)uracil reductase</fullName>
            <ecNumber evidence="13">1.1.1.193</ecNumber>
        </recommendedName>
        <alternativeName>
            <fullName evidence="13">HTP reductase</fullName>
        </alternativeName>
    </domain>
</protein>
<dbReference type="PANTHER" id="PTHR38011">
    <property type="entry name" value="DIHYDROFOLATE REDUCTASE FAMILY PROTEIN (AFU_ORTHOLOGUE AFUA_8G06820)"/>
    <property type="match status" value="1"/>
</dbReference>
<feature type="binding site" evidence="15">
    <location>
        <position position="204"/>
    </location>
    <ligand>
        <name>NADP(+)</name>
        <dbReference type="ChEBI" id="CHEBI:58349"/>
    </ligand>
</feature>
<comment type="catalytic activity">
    <reaction evidence="13">
        <text>2,5-diamino-6-hydroxy-4-(5-phosphoribosylamino)-pyrimidine + H2O + H(+) = 5-amino-6-(5-phospho-D-ribosylamino)uracil + NH4(+)</text>
        <dbReference type="Rhea" id="RHEA:21868"/>
        <dbReference type="ChEBI" id="CHEBI:15377"/>
        <dbReference type="ChEBI" id="CHEBI:15378"/>
        <dbReference type="ChEBI" id="CHEBI:28938"/>
        <dbReference type="ChEBI" id="CHEBI:58453"/>
        <dbReference type="ChEBI" id="CHEBI:58614"/>
        <dbReference type="EC" id="3.5.4.26"/>
    </reaction>
</comment>
<dbReference type="FunFam" id="3.40.140.10:FF:000025">
    <property type="entry name" value="Riboflavin biosynthesis protein RibD"/>
    <property type="match status" value="1"/>
</dbReference>
<dbReference type="Pfam" id="PF00383">
    <property type="entry name" value="dCMP_cyt_deam_1"/>
    <property type="match status" value="1"/>
</dbReference>
<feature type="binding site" evidence="16">
    <location>
        <position position="53"/>
    </location>
    <ligand>
        <name>Zn(2+)</name>
        <dbReference type="ChEBI" id="CHEBI:29105"/>
        <note>catalytic</note>
    </ligand>
</feature>
<dbReference type="GO" id="GO:0008270">
    <property type="term" value="F:zinc ion binding"/>
    <property type="evidence" value="ECO:0007669"/>
    <property type="project" value="InterPro"/>
</dbReference>
<comment type="similarity">
    <text evidence="5 13">In the C-terminal section; belongs to the HTP reductase family.</text>
</comment>
<evidence type="ECO:0000256" key="1">
    <source>
        <dbReference type="ARBA" id="ARBA00002151"/>
    </source>
</evidence>
<dbReference type="InterPro" id="IPR004794">
    <property type="entry name" value="Eubact_RibD"/>
</dbReference>
<feature type="domain" description="CMP/dCMP-type deaminase" evidence="17">
    <location>
        <begin position="4"/>
        <end position="126"/>
    </location>
</feature>
<evidence type="ECO:0000256" key="10">
    <source>
        <dbReference type="ARBA" id="ARBA00022857"/>
    </source>
</evidence>
<dbReference type="EC" id="3.5.4.26" evidence="13"/>
<dbReference type="Proteomes" id="UP000682739">
    <property type="component" value="Chromosome"/>
</dbReference>
<dbReference type="GO" id="GO:0008703">
    <property type="term" value="F:5-amino-6-(5-phosphoribosylamino)uracil reductase activity"/>
    <property type="evidence" value="ECO:0007669"/>
    <property type="project" value="UniProtKB-EC"/>
</dbReference>
<dbReference type="AlphaFoldDB" id="A0A975DBK4"/>
<keyword evidence="8 13" id="KW-0378">Hydrolase</keyword>
<keyword evidence="12" id="KW-0511">Multifunctional enzyme</keyword>
<dbReference type="PROSITE" id="PS00903">
    <property type="entry name" value="CYT_DCMP_DEAMINASES_1"/>
    <property type="match status" value="1"/>
</dbReference>
<comment type="function">
    <text evidence="1 13">Converts 2,5-diamino-6-(ribosylamino)-4(3h)-pyrimidinone 5'-phosphate into 5-amino-6-(ribosylamino)-2,4(1h,3h)-pyrimidinedione 5'-phosphate.</text>
</comment>
<evidence type="ECO:0000256" key="14">
    <source>
        <dbReference type="PIRSR" id="PIRSR006769-1"/>
    </source>
</evidence>
<dbReference type="EMBL" id="CP072110">
    <property type="protein sequence ID" value="QTH63848.1"/>
    <property type="molecule type" value="Genomic_DNA"/>
</dbReference>
<keyword evidence="10 13" id="KW-0521">NADP</keyword>
<feature type="binding site" evidence="15">
    <location>
        <position position="174"/>
    </location>
    <ligand>
        <name>NADP(+)</name>
        <dbReference type="ChEBI" id="CHEBI:58349"/>
    </ligand>
</feature>
<dbReference type="InterPro" id="IPR002125">
    <property type="entry name" value="CMP_dCMP_dom"/>
</dbReference>
<comment type="catalytic activity">
    <reaction evidence="13">
        <text>5-amino-6-(5-phospho-D-ribitylamino)uracil + NADP(+) = 5-amino-6-(5-phospho-D-ribosylamino)uracil + NADPH + H(+)</text>
        <dbReference type="Rhea" id="RHEA:17845"/>
        <dbReference type="ChEBI" id="CHEBI:15378"/>
        <dbReference type="ChEBI" id="CHEBI:57783"/>
        <dbReference type="ChEBI" id="CHEBI:58349"/>
        <dbReference type="ChEBI" id="CHEBI:58421"/>
        <dbReference type="ChEBI" id="CHEBI:58453"/>
        <dbReference type="EC" id="1.1.1.193"/>
    </reaction>
</comment>
<feature type="binding site" evidence="15">
    <location>
        <position position="315"/>
    </location>
    <ligand>
        <name>substrate</name>
    </ligand>
</feature>
<evidence type="ECO:0000256" key="13">
    <source>
        <dbReference type="PIRNR" id="PIRNR006769"/>
    </source>
</evidence>
<evidence type="ECO:0000256" key="9">
    <source>
        <dbReference type="ARBA" id="ARBA00022833"/>
    </source>
</evidence>
<dbReference type="InterPro" id="IPR016193">
    <property type="entry name" value="Cytidine_deaminase-like"/>
</dbReference>
<keyword evidence="19" id="KW-1185">Reference proteome</keyword>
<dbReference type="Gene3D" id="3.40.140.10">
    <property type="entry name" value="Cytidine Deaminase, domain 2"/>
    <property type="match status" value="1"/>
</dbReference>
<dbReference type="RefSeq" id="WP_208831903.1">
    <property type="nucleotide sequence ID" value="NZ_CP072110.1"/>
</dbReference>
<dbReference type="PROSITE" id="PS51747">
    <property type="entry name" value="CYT_DCMP_DEAMINASES_2"/>
    <property type="match status" value="1"/>
</dbReference>
<evidence type="ECO:0000256" key="7">
    <source>
        <dbReference type="ARBA" id="ARBA00022723"/>
    </source>
</evidence>
<dbReference type="PIRSF" id="PIRSF006769">
    <property type="entry name" value="RibD"/>
    <property type="match status" value="1"/>
</dbReference>
<feature type="binding site" evidence="15">
    <location>
        <begin position="317"/>
        <end position="323"/>
    </location>
    <ligand>
        <name>NADP(+)</name>
        <dbReference type="ChEBI" id="CHEBI:58349"/>
    </ligand>
</feature>
<gene>
    <name evidence="18" type="primary">ribD</name>
    <name evidence="18" type="ORF">J1N51_14230</name>
</gene>
<feature type="binding site" evidence="15">
    <location>
        <position position="211"/>
    </location>
    <ligand>
        <name>substrate</name>
    </ligand>
</feature>
<dbReference type="InterPro" id="IPR050765">
    <property type="entry name" value="Riboflavin_Biosynth_HTPR"/>
</dbReference>
<dbReference type="GO" id="GO:0008835">
    <property type="term" value="F:diaminohydroxyphosphoribosylaminopyrimidine deaminase activity"/>
    <property type="evidence" value="ECO:0007669"/>
    <property type="project" value="UniProtKB-EC"/>
</dbReference>
<keyword evidence="7 13" id="KW-0479">Metal-binding</keyword>
<evidence type="ECO:0000256" key="6">
    <source>
        <dbReference type="ARBA" id="ARBA00022619"/>
    </source>
</evidence>
<dbReference type="InterPro" id="IPR011549">
    <property type="entry name" value="RibD_C"/>
</dbReference>
<sequence>MITSTDLAYMAEAVQLAKRGQYTTTPNPNVGCVIVKNQQIIGKGWHKKAGTGHAEVNALANLTKAASSGATAYVTLEPCSHYGRTPPCALRLVEAGVSRVVVGMLDTNPQVSGNGIKILEEAGIEVEVGVLEAECRALNPGFFSIMERQRPFVQIKLAASLDGKTALHNGESKWITGPAARADVQTYRAKASAILTSASTVLQDDASMNVRQEQLNFNYPLDETNTNIRQPHVVVLDGRARLKPEVATSLKLFNTGAHVILIQNKNSEYSEQAFSEKGFDQVTVEKLEYDPTSGFDLNDVMSVCTQLQFNTVWVEAGGRLAASFIHEKIADELIVYIAPKIMGQGGFDVIPLGPFSEMNQTVSLTTKDMRQVGEDIRLTYTLSNKND</sequence>
<dbReference type="GO" id="GO:0050661">
    <property type="term" value="F:NADP binding"/>
    <property type="evidence" value="ECO:0007669"/>
    <property type="project" value="InterPro"/>
</dbReference>
<organism evidence="18 19">
    <name type="scientific">Psychrosphaera ytuae</name>
    <dbReference type="NCBI Taxonomy" id="2820710"/>
    <lineage>
        <taxon>Bacteria</taxon>
        <taxon>Pseudomonadati</taxon>
        <taxon>Pseudomonadota</taxon>
        <taxon>Gammaproteobacteria</taxon>
        <taxon>Alteromonadales</taxon>
        <taxon>Pseudoalteromonadaceae</taxon>
        <taxon>Psychrosphaera</taxon>
    </lineage>
</organism>
<comment type="pathway">
    <text evidence="3 13">Cofactor biosynthesis; riboflavin biosynthesis; 5-amino-6-(D-ribitylamino)uracil from GTP: step 3/4.</text>
</comment>
<keyword evidence="11 13" id="KW-0560">Oxidoreductase</keyword>
<feature type="binding site" evidence="16">
    <location>
        <position position="88"/>
    </location>
    <ligand>
        <name>Zn(2+)</name>
        <dbReference type="ChEBI" id="CHEBI:29105"/>
        <note>catalytic</note>
    </ligand>
</feature>
<evidence type="ECO:0000256" key="15">
    <source>
        <dbReference type="PIRSR" id="PIRSR006769-2"/>
    </source>
</evidence>
<accession>A0A975DBK4</accession>
<dbReference type="InterPro" id="IPR016192">
    <property type="entry name" value="APOBEC/CMP_deaminase_Zn-bd"/>
</dbReference>
<feature type="active site" description="Proton donor" evidence="14">
    <location>
        <position position="55"/>
    </location>
</feature>
<name>A0A975DBK4_9GAMM</name>
<dbReference type="SUPFAM" id="SSF53597">
    <property type="entry name" value="Dihydrofolate reductase-like"/>
    <property type="match status" value="1"/>
</dbReference>
<dbReference type="NCBIfam" id="TIGR00326">
    <property type="entry name" value="eubact_ribD"/>
    <property type="match status" value="1"/>
</dbReference>
<evidence type="ECO:0000313" key="18">
    <source>
        <dbReference type="EMBL" id="QTH63848.1"/>
    </source>
</evidence>
<keyword evidence="6 13" id="KW-0686">Riboflavin biosynthesis</keyword>
<proteinExistence type="inferred from homology"/>
<dbReference type="Gene3D" id="3.40.430.10">
    <property type="entry name" value="Dihydrofolate Reductase, subunit A"/>
    <property type="match status" value="1"/>
</dbReference>
<evidence type="ECO:0000256" key="5">
    <source>
        <dbReference type="ARBA" id="ARBA00007417"/>
    </source>
</evidence>
<keyword evidence="9 13" id="KW-0862">Zinc</keyword>
<evidence type="ECO:0000256" key="2">
    <source>
        <dbReference type="ARBA" id="ARBA00004882"/>
    </source>
</evidence>
<dbReference type="InterPro" id="IPR002734">
    <property type="entry name" value="RibDG_C"/>
</dbReference>
<evidence type="ECO:0000256" key="12">
    <source>
        <dbReference type="ARBA" id="ARBA00023268"/>
    </source>
</evidence>
<comment type="pathway">
    <text evidence="2 13">Cofactor biosynthesis; riboflavin biosynthesis; 5-amino-6-(D-ribitylamino)uracil from GTP: step 2/4.</text>
</comment>
<comment type="similarity">
    <text evidence="4 13">In the N-terminal section; belongs to the cytidine and deoxycytidylate deaminase family.</text>
</comment>
<dbReference type="CDD" id="cd01284">
    <property type="entry name" value="Riboflavin_deaminase-reductase"/>
    <property type="match status" value="1"/>
</dbReference>
<dbReference type="NCBIfam" id="TIGR00227">
    <property type="entry name" value="ribD_Cterm"/>
    <property type="match status" value="1"/>
</dbReference>
<feature type="binding site" evidence="15">
    <location>
        <position position="158"/>
    </location>
    <ligand>
        <name>NADP(+)</name>
        <dbReference type="ChEBI" id="CHEBI:58349"/>
    </ligand>
</feature>
<evidence type="ECO:0000313" key="19">
    <source>
        <dbReference type="Proteomes" id="UP000682739"/>
    </source>
</evidence>